<dbReference type="EMBL" id="LR796314">
    <property type="protein sequence ID" value="CAB4136281.1"/>
    <property type="molecule type" value="Genomic_DNA"/>
</dbReference>
<reference evidence="2" key="1">
    <citation type="submission" date="2020-05" db="EMBL/GenBank/DDBJ databases">
        <authorList>
            <person name="Chiriac C."/>
            <person name="Salcher M."/>
            <person name="Ghai R."/>
            <person name="Kavagutti S V."/>
        </authorList>
    </citation>
    <scope>NUCLEOTIDE SEQUENCE</scope>
</reference>
<organism evidence="2">
    <name type="scientific">uncultured Caudovirales phage</name>
    <dbReference type="NCBI Taxonomy" id="2100421"/>
    <lineage>
        <taxon>Viruses</taxon>
        <taxon>Duplodnaviria</taxon>
        <taxon>Heunggongvirae</taxon>
        <taxon>Uroviricota</taxon>
        <taxon>Caudoviricetes</taxon>
        <taxon>Peduoviridae</taxon>
        <taxon>Maltschvirus</taxon>
        <taxon>Maltschvirus maltsch</taxon>
    </lineage>
</organism>
<accession>A0A6J5PEP2</accession>
<evidence type="ECO:0000313" key="2">
    <source>
        <dbReference type="EMBL" id="CAB4169913.1"/>
    </source>
</evidence>
<gene>
    <name evidence="3" type="ORF">UFOVP1334_5</name>
    <name evidence="1" type="ORF">UFOVP296_42</name>
    <name evidence="2" type="ORF">UFOVP912_17</name>
</gene>
<proteinExistence type="predicted"/>
<evidence type="ECO:0000313" key="1">
    <source>
        <dbReference type="EMBL" id="CAB4136281.1"/>
    </source>
</evidence>
<evidence type="ECO:0008006" key="4">
    <source>
        <dbReference type="Google" id="ProtNLM"/>
    </source>
</evidence>
<dbReference type="EMBL" id="LR797283">
    <property type="protein sequence ID" value="CAB4198980.1"/>
    <property type="molecule type" value="Genomic_DNA"/>
</dbReference>
<evidence type="ECO:0000313" key="3">
    <source>
        <dbReference type="EMBL" id="CAB4198980.1"/>
    </source>
</evidence>
<sequence length="214" mass="23874">MLHLGAGWLRLSRPFFVMSTTDTNICNQALGRLGQEQILAITDASVAGRACQLYYDMTRDEVLRSHRWNFAIARTALVQYSEAPAFGWTYAYAIPSDFIRALEVNDSEDGLGDPWAIESGKLLTDQGSVNLVYVRRETDVTKWDPIFCEAMSLKLAAKLATVLRGSSAQIPDLVSEYERITAPLARRIDANEGMDRQPLMPLRSRFINARVAGA</sequence>
<name>A0A6J5PEP2_9CAUD</name>
<protein>
    <recommendedName>
        <fullName evidence="4">Tail tubular protein Gp11</fullName>
    </recommendedName>
</protein>
<dbReference type="EMBL" id="LR796853">
    <property type="protein sequence ID" value="CAB4169913.1"/>
    <property type="molecule type" value="Genomic_DNA"/>
</dbReference>